<evidence type="ECO:0000313" key="2">
    <source>
        <dbReference type="EMBL" id="CAI5732732.1"/>
    </source>
</evidence>
<dbReference type="EMBL" id="CANTFL010001181">
    <property type="protein sequence ID" value="CAI5732732.1"/>
    <property type="molecule type" value="Genomic_DNA"/>
</dbReference>
<feature type="compositionally biased region" description="Basic and acidic residues" evidence="1">
    <location>
        <begin position="68"/>
        <end position="77"/>
    </location>
</feature>
<keyword evidence="3" id="KW-1185">Reference proteome</keyword>
<comment type="caution">
    <text evidence="2">The sequence shown here is derived from an EMBL/GenBank/DDBJ whole genome shotgun (WGS) entry which is preliminary data.</text>
</comment>
<sequence>MAVNDGTRASTSRVVCCTRRHAGGTTGRQLEVVTRSSARDVETLLLDTNVRRPFVPLSATRGEHEVRTGAQLLDKDARRRSRSGRVDAETSHARDENMLRGTVPASRSYVRVDVGRERAEERVAGARIAASCSMAGKWAVGPTPNEVVVVGARSNAATQEHAAA</sequence>
<evidence type="ECO:0000313" key="3">
    <source>
        <dbReference type="Proteomes" id="UP001162031"/>
    </source>
</evidence>
<protein>
    <recommendedName>
        <fullName evidence="4">RxLR effector candidate protein</fullName>
    </recommendedName>
</protein>
<dbReference type="Proteomes" id="UP001162031">
    <property type="component" value="Unassembled WGS sequence"/>
</dbReference>
<name>A0AAV0U7Y2_HYABA</name>
<dbReference type="AlphaFoldDB" id="A0AAV0U7Y2"/>
<feature type="region of interest" description="Disordered" evidence="1">
    <location>
        <begin position="68"/>
        <end position="94"/>
    </location>
</feature>
<feature type="compositionally biased region" description="Basic and acidic residues" evidence="1">
    <location>
        <begin position="84"/>
        <end position="94"/>
    </location>
</feature>
<gene>
    <name evidence="2" type="ORF">HBR001_LOCUS5612</name>
</gene>
<organism evidence="2 3">
    <name type="scientific">Hyaloperonospora brassicae</name>
    <name type="common">Brassica downy mildew</name>
    <name type="synonym">Peronospora brassicae</name>
    <dbReference type="NCBI Taxonomy" id="162125"/>
    <lineage>
        <taxon>Eukaryota</taxon>
        <taxon>Sar</taxon>
        <taxon>Stramenopiles</taxon>
        <taxon>Oomycota</taxon>
        <taxon>Peronosporomycetes</taxon>
        <taxon>Peronosporales</taxon>
        <taxon>Peronosporaceae</taxon>
        <taxon>Hyaloperonospora</taxon>
    </lineage>
</organism>
<proteinExistence type="predicted"/>
<accession>A0AAV0U7Y2</accession>
<reference evidence="2" key="1">
    <citation type="submission" date="2022-12" db="EMBL/GenBank/DDBJ databases">
        <authorList>
            <person name="Webb A."/>
        </authorList>
    </citation>
    <scope>NUCLEOTIDE SEQUENCE</scope>
    <source>
        <strain evidence="2">Hp1</strain>
    </source>
</reference>
<evidence type="ECO:0008006" key="4">
    <source>
        <dbReference type="Google" id="ProtNLM"/>
    </source>
</evidence>
<evidence type="ECO:0000256" key="1">
    <source>
        <dbReference type="SAM" id="MobiDB-lite"/>
    </source>
</evidence>